<evidence type="ECO:0000313" key="8">
    <source>
        <dbReference type="EMBL" id="GAA2344530.1"/>
    </source>
</evidence>
<dbReference type="InterPro" id="IPR005158">
    <property type="entry name" value="BTAD"/>
</dbReference>
<evidence type="ECO:0000256" key="3">
    <source>
        <dbReference type="ARBA" id="ARBA00023015"/>
    </source>
</evidence>
<evidence type="ECO:0000313" key="9">
    <source>
        <dbReference type="Proteomes" id="UP001500253"/>
    </source>
</evidence>
<dbReference type="SUPFAM" id="SSF48452">
    <property type="entry name" value="TPR-like"/>
    <property type="match status" value="1"/>
</dbReference>
<name>A0ABP5T706_9ACTN</name>
<evidence type="ECO:0000256" key="1">
    <source>
        <dbReference type="ARBA" id="ARBA00005820"/>
    </source>
</evidence>
<comment type="similarity">
    <text evidence="1">Belongs to the AfsR/DnrI/RedD regulatory family.</text>
</comment>
<keyword evidence="4 6" id="KW-0238">DNA-binding</keyword>
<keyword evidence="9" id="KW-1185">Reference proteome</keyword>
<dbReference type="PROSITE" id="PS51755">
    <property type="entry name" value="OMPR_PHOB"/>
    <property type="match status" value="1"/>
</dbReference>
<dbReference type="InterPro" id="IPR011990">
    <property type="entry name" value="TPR-like_helical_dom_sf"/>
</dbReference>
<keyword evidence="2" id="KW-0902">Two-component regulatory system</keyword>
<dbReference type="PANTHER" id="PTHR35807">
    <property type="entry name" value="TRANSCRIPTIONAL REGULATOR REDD-RELATED"/>
    <property type="match status" value="1"/>
</dbReference>
<dbReference type="SMART" id="SM01043">
    <property type="entry name" value="BTAD"/>
    <property type="match status" value="1"/>
</dbReference>
<proteinExistence type="inferred from homology"/>
<sequence length="268" mass="29036">MKALSLRFRLLGPVRATHEGAETALGPPQRRAVLAILLLSPGQAVTIATLRERVWTGPPPASATQAIHVHIHHLRHLLRQFTDGADATPPRLVTHPGHAPDQVSYVLHTAPETIDVAVFRGLLEDGETAEGDGDTQTALAHYDTALNLWRGEPLADLQPSPYVRSIRLSLAEIRLDLGKRHAATLLALGAAARATAELQDLHAHHPADESIVVLLARALHATGAHTRALRLITDELDRWEREYGLLPPALLDQRDSLVHGDGRAGVTP</sequence>
<gene>
    <name evidence="8" type="ORF">GCM10010246_32830</name>
</gene>
<keyword evidence="5" id="KW-0804">Transcription</keyword>
<dbReference type="InterPro" id="IPR036388">
    <property type="entry name" value="WH-like_DNA-bd_sf"/>
</dbReference>
<dbReference type="Gene3D" id="1.10.10.10">
    <property type="entry name" value="Winged helix-like DNA-binding domain superfamily/Winged helix DNA-binding domain"/>
    <property type="match status" value="1"/>
</dbReference>
<dbReference type="SUPFAM" id="SSF46894">
    <property type="entry name" value="C-terminal effector domain of the bipartite response regulators"/>
    <property type="match status" value="1"/>
</dbReference>
<evidence type="ECO:0000256" key="4">
    <source>
        <dbReference type="ARBA" id="ARBA00023125"/>
    </source>
</evidence>
<evidence type="ECO:0000256" key="2">
    <source>
        <dbReference type="ARBA" id="ARBA00023012"/>
    </source>
</evidence>
<feature type="domain" description="OmpR/PhoB-type" evidence="7">
    <location>
        <begin position="1"/>
        <end position="109"/>
    </location>
</feature>
<feature type="DNA-binding region" description="OmpR/PhoB-type" evidence="6">
    <location>
        <begin position="1"/>
        <end position="109"/>
    </location>
</feature>
<reference evidence="9" key="1">
    <citation type="journal article" date="2019" name="Int. J. Syst. Evol. Microbiol.">
        <title>The Global Catalogue of Microorganisms (GCM) 10K type strain sequencing project: providing services to taxonomists for standard genome sequencing and annotation.</title>
        <authorList>
            <consortium name="The Broad Institute Genomics Platform"/>
            <consortium name="The Broad Institute Genome Sequencing Center for Infectious Disease"/>
            <person name="Wu L."/>
            <person name="Ma J."/>
        </authorList>
    </citation>
    <scope>NUCLEOTIDE SEQUENCE [LARGE SCALE GENOMIC DNA]</scope>
    <source>
        <strain evidence="9">JCM 4316</strain>
    </source>
</reference>
<dbReference type="InterPro" id="IPR001867">
    <property type="entry name" value="OmpR/PhoB-type_DNA-bd"/>
</dbReference>
<keyword evidence="3" id="KW-0805">Transcription regulation</keyword>
<dbReference type="PANTHER" id="PTHR35807:SF1">
    <property type="entry name" value="TRANSCRIPTIONAL REGULATOR REDD"/>
    <property type="match status" value="1"/>
</dbReference>
<evidence type="ECO:0000259" key="7">
    <source>
        <dbReference type="PROSITE" id="PS51755"/>
    </source>
</evidence>
<dbReference type="SMART" id="SM00862">
    <property type="entry name" value="Trans_reg_C"/>
    <property type="match status" value="1"/>
</dbReference>
<comment type="caution">
    <text evidence="8">The sequence shown here is derived from an EMBL/GenBank/DDBJ whole genome shotgun (WGS) entry which is preliminary data.</text>
</comment>
<dbReference type="Proteomes" id="UP001500253">
    <property type="component" value="Unassembled WGS sequence"/>
</dbReference>
<dbReference type="Gene3D" id="1.25.40.10">
    <property type="entry name" value="Tetratricopeptide repeat domain"/>
    <property type="match status" value="1"/>
</dbReference>
<dbReference type="Pfam" id="PF03704">
    <property type="entry name" value="BTAD"/>
    <property type="match status" value="1"/>
</dbReference>
<accession>A0ABP5T706</accession>
<dbReference type="Pfam" id="PF00486">
    <property type="entry name" value="Trans_reg_C"/>
    <property type="match status" value="1"/>
</dbReference>
<organism evidence="8 9">
    <name type="scientific">Streptomyces cuspidosporus</name>
    <dbReference type="NCBI Taxonomy" id="66882"/>
    <lineage>
        <taxon>Bacteria</taxon>
        <taxon>Bacillati</taxon>
        <taxon>Actinomycetota</taxon>
        <taxon>Actinomycetes</taxon>
        <taxon>Kitasatosporales</taxon>
        <taxon>Streptomycetaceae</taxon>
        <taxon>Streptomyces</taxon>
    </lineage>
</organism>
<dbReference type="InterPro" id="IPR051677">
    <property type="entry name" value="AfsR-DnrI-RedD_regulator"/>
</dbReference>
<evidence type="ECO:0000256" key="6">
    <source>
        <dbReference type="PROSITE-ProRule" id="PRU01091"/>
    </source>
</evidence>
<protein>
    <recommendedName>
        <fullName evidence="7">OmpR/PhoB-type domain-containing protein</fullName>
    </recommendedName>
</protein>
<dbReference type="InterPro" id="IPR016032">
    <property type="entry name" value="Sig_transdc_resp-reg_C-effctor"/>
</dbReference>
<evidence type="ECO:0000256" key="5">
    <source>
        <dbReference type="ARBA" id="ARBA00023163"/>
    </source>
</evidence>
<dbReference type="EMBL" id="BAAASD010000011">
    <property type="protein sequence ID" value="GAA2344530.1"/>
    <property type="molecule type" value="Genomic_DNA"/>
</dbReference>